<dbReference type="SUPFAM" id="SSF56059">
    <property type="entry name" value="Glutathione synthetase ATP-binding domain-like"/>
    <property type="match status" value="1"/>
</dbReference>
<dbReference type="RefSeq" id="WP_005659195.1">
    <property type="nucleotide sequence ID" value="NZ_ABTR02000001.1"/>
</dbReference>
<dbReference type="AlphaFoldDB" id="D2Z4D4"/>
<gene>
    <name evidence="2" type="ORF">Dpep_0431</name>
</gene>
<dbReference type="eggNOG" id="COG0574">
    <property type="taxonomic scope" value="Bacteria"/>
</dbReference>
<dbReference type="GO" id="GO:0016301">
    <property type="term" value="F:kinase activity"/>
    <property type="evidence" value="ECO:0007669"/>
    <property type="project" value="UniProtKB-KW"/>
</dbReference>
<dbReference type="EMBL" id="ABTR02000001">
    <property type="protein sequence ID" value="EFC90463.1"/>
    <property type="molecule type" value="Genomic_DNA"/>
</dbReference>
<evidence type="ECO:0000313" key="2">
    <source>
        <dbReference type="EMBL" id="EFC90463.1"/>
    </source>
</evidence>
<dbReference type="InterPro" id="IPR013815">
    <property type="entry name" value="ATP_grasp_subdomain_1"/>
</dbReference>
<name>D2Z4D4_9BACT</name>
<dbReference type="InterPro" id="IPR002192">
    <property type="entry name" value="PPDK_AMP/ATP-bd"/>
</dbReference>
<evidence type="ECO:0000259" key="1">
    <source>
        <dbReference type="Pfam" id="PF01326"/>
    </source>
</evidence>
<dbReference type="Proteomes" id="UP000006427">
    <property type="component" value="Unassembled WGS sequence"/>
</dbReference>
<reference evidence="2 3" key="1">
    <citation type="journal article" date="2010" name="Stand. Genomic Sci.">
        <title>Permanent draft genome sequence of Dethiosulfovibrio peptidovorans type strain (SEBR 4207).</title>
        <authorList>
            <person name="Labutti K."/>
            <person name="Mayilraj S."/>
            <person name="Clum A."/>
            <person name="Lucas S."/>
            <person name="Glavina Del Rio T."/>
            <person name="Nolan M."/>
            <person name="Tice H."/>
            <person name="Cheng J.F."/>
            <person name="Pitluck S."/>
            <person name="Liolios K."/>
            <person name="Ivanova N."/>
            <person name="Mavromatis K."/>
            <person name="Mikhailova N."/>
            <person name="Pati A."/>
            <person name="Goodwin L."/>
            <person name="Chen A."/>
            <person name="Palaniappan K."/>
            <person name="Land M."/>
            <person name="Hauser L."/>
            <person name="Chang Y.J."/>
            <person name="Jeffries C.D."/>
            <person name="Rohde M."/>
            <person name="Spring S."/>
            <person name="Goker M."/>
            <person name="Woyke T."/>
            <person name="Bristow J."/>
            <person name="Eisen J.A."/>
            <person name="Markowitz V."/>
            <person name="Hugenholtz P."/>
            <person name="Kyrpides N.C."/>
            <person name="Klenk H.P."/>
            <person name="Lapidus A."/>
        </authorList>
    </citation>
    <scope>NUCLEOTIDE SEQUENCE [LARGE SCALE GENOMIC DNA]</scope>
    <source>
        <strain evidence="2 3">DSM 11002</strain>
    </source>
</reference>
<keyword evidence="3" id="KW-1185">Reference proteome</keyword>
<comment type="caution">
    <text evidence="2">The sequence shown here is derived from an EMBL/GenBank/DDBJ whole genome shotgun (WGS) entry which is preliminary data.</text>
</comment>
<evidence type="ECO:0000313" key="3">
    <source>
        <dbReference type="Proteomes" id="UP000006427"/>
    </source>
</evidence>
<dbReference type="Gene3D" id="3.30.1490.20">
    <property type="entry name" value="ATP-grasp fold, A domain"/>
    <property type="match status" value="1"/>
</dbReference>
<dbReference type="PaxDb" id="469381-Dpep_0431"/>
<dbReference type="Pfam" id="PF01326">
    <property type="entry name" value="PPDK_N"/>
    <property type="match status" value="1"/>
</dbReference>
<sequence length="568" mass="64231">MDHREAYRSYDPSPYYRERGWIIGGGSVGGKGKGLAFAHESLSEDGLGCEIRLPEITLVVGTHGFEEFEEINGIFPLVDEISYDELERKILQSPLPPTISRELDRVLDTLTGPLAVRSSSLLEDDIELSFAGKYATRFVANLGDRSSRLAELERAIKSVFASTYNPAAREYQRKHKIPLGQEKMAVLIQPLQGKRRGDLFYPEMAITAFSCVFRRPSPRIDKNDGVIRLCFGMGTHTVGRSFARTFYLTNPQLRPEGGNAEQIYLYAQKEFDYVDMDRGLFMTSSLNEGLSQIEGHHKMAPAFVEWYDDGMLYWLHTDRSNLRMPMPCFTFTDLPRRCHGFFDRTRRMLTFFEGAMGFPVDVEAVYESEEDLLSLVQLRPLASYMEFGHVDIPDDIPEERTVLKGNRMVTNHVRKGIRRLVYVDPDLYGESGDFAEVARAVGAVNSKLEGERYILVGPGRWGSTNPTLGVPVDYSEISNCGCMVEVGIPKRGMIPELSYGTHFFLDLDVDEVLYLPVIEGEHENVFSRGWFEGRPFEPGGHPAVRVYEGVFDVYLDGEDEIGVVFDMS</sequence>
<protein>
    <submittedName>
        <fullName evidence="2">Pyruvate phosphate dikinase PEP/pyruvate-binding</fullName>
    </submittedName>
</protein>
<keyword evidence="2" id="KW-0670">Pyruvate</keyword>
<feature type="domain" description="Pyruvate phosphate dikinase AMP/ATP-binding" evidence="1">
    <location>
        <begin position="27"/>
        <end position="386"/>
    </location>
</feature>
<dbReference type="OrthoDB" id="9812167at2"/>
<dbReference type="GO" id="GO:0005524">
    <property type="term" value="F:ATP binding"/>
    <property type="evidence" value="ECO:0007669"/>
    <property type="project" value="InterPro"/>
</dbReference>
<organism evidence="2 3">
    <name type="scientific">Dethiosulfovibrio peptidovorans DSM 11002</name>
    <dbReference type="NCBI Taxonomy" id="469381"/>
    <lineage>
        <taxon>Bacteria</taxon>
        <taxon>Thermotogati</taxon>
        <taxon>Synergistota</taxon>
        <taxon>Synergistia</taxon>
        <taxon>Synergistales</taxon>
        <taxon>Dethiosulfovibrionaceae</taxon>
        <taxon>Dethiosulfovibrio</taxon>
    </lineage>
</organism>
<accession>D2Z4D4</accession>
<proteinExistence type="predicted"/>
<dbReference type="STRING" id="469381.Dpep_0431"/>